<comment type="similarity">
    <text evidence="1">Belongs to the SIMIBI class G3E GTPase family. HypB/HupM subfamily.</text>
</comment>
<evidence type="ECO:0000256" key="4">
    <source>
        <dbReference type="ARBA" id="ARBA00022741"/>
    </source>
</evidence>
<evidence type="ECO:0000313" key="10">
    <source>
        <dbReference type="Proteomes" id="UP000184536"/>
    </source>
</evidence>
<dbReference type="GO" id="GO:0003924">
    <property type="term" value="F:GTPase activity"/>
    <property type="evidence" value="ECO:0007669"/>
    <property type="project" value="InterPro"/>
</dbReference>
<dbReference type="Pfam" id="PF02492">
    <property type="entry name" value="cobW"/>
    <property type="match status" value="1"/>
</dbReference>
<keyword evidence="3" id="KW-0479">Metal-binding</keyword>
<protein>
    <submittedName>
        <fullName evidence="9">Hydrogenase nickel incorporation protein HypB</fullName>
    </submittedName>
</protein>
<name>A0A1M6D0I9_9FIRM</name>
<dbReference type="InterPro" id="IPR027417">
    <property type="entry name" value="P-loop_NTPase"/>
</dbReference>
<dbReference type="Gene3D" id="3.40.50.300">
    <property type="entry name" value="P-loop containing nucleotide triphosphate hydrolases"/>
    <property type="match status" value="1"/>
</dbReference>
<keyword evidence="2" id="KW-0533">Nickel</keyword>
<dbReference type="STRING" id="1121919.SAMN02745975_00332"/>
<keyword evidence="10" id="KW-1185">Reference proteome</keyword>
<dbReference type="InterPro" id="IPR003495">
    <property type="entry name" value="CobW/HypB/UreG_nucleotide-bd"/>
</dbReference>
<dbReference type="PANTHER" id="PTHR30134">
    <property type="entry name" value="HYDROGENASE PROTEIN ASSEMBLY PROTEIN, NICKEL CHAPERONE"/>
    <property type="match status" value="1"/>
</dbReference>
<evidence type="ECO:0000256" key="2">
    <source>
        <dbReference type="ARBA" id="ARBA00022596"/>
    </source>
</evidence>
<dbReference type="NCBIfam" id="TIGR00073">
    <property type="entry name" value="hypB"/>
    <property type="match status" value="1"/>
</dbReference>
<sequence>MKQIQVKKNILQSNDDLAEKNRVILEEKGVFTINLLGSPGAGKTSVLEQLIGNMKASTGMAVIEGDLYTTKDAERIEAQGIPVIQVNTGGACHLDAAMISEALHHLDLEKIRFLVIENVGNLVCPASYDLSEDMRITVLSITEGNDKPLKYPSMFQRSDVLIVNKMDLIQFTNFSMEELYRDIRSLNEDMKIFEVSCRTGEGFYDLCRFLKQSAMNKGGQKDA</sequence>
<dbReference type="PIRSF" id="PIRSF005624">
    <property type="entry name" value="Ni-bind_GTPase"/>
    <property type="match status" value="1"/>
</dbReference>
<feature type="domain" description="CobW/HypB/UreG nucleotide-binding" evidence="8">
    <location>
        <begin position="33"/>
        <end position="193"/>
    </location>
</feature>
<dbReference type="CDD" id="cd05390">
    <property type="entry name" value="HypB"/>
    <property type="match status" value="1"/>
</dbReference>
<dbReference type="SUPFAM" id="SSF52540">
    <property type="entry name" value="P-loop containing nucleoside triphosphate hydrolases"/>
    <property type="match status" value="1"/>
</dbReference>
<dbReference type="GO" id="GO:0005525">
    <property type="term" value="F:GTP binding"/>
    <property type="evidence" value="ECO:0007669"/>
    <property type="project" value="UniProtKB-KW"/>
</dbReference>
<dbReference type="Proteomes" id="UP000184536">
    <property type="component" value="Unassembled WGS sequence"/>
</dbReference>
<keyword evidence="5" id="KW-0378">Hydrolase</keyword>
<dbReference type="RefSeq" id="WP_110939634.1">
    <property type="nucleotide sequence ID" value="NZ_FQZV01000005.1"/>
</dbReference>
<evidence type="ECO:0000256" key="6">
    <source>
        <dbReference type="ARBA" id="ARBA00022833"/>
    </source>
</evidence>
<accession>A0A1M6D0I9</accession>
<evidence type="ECO:0000313" key="9">
    <source>
        <dbReference type="EMBL" id="SHI66498.1"/>
    </source>
</evidence>
<proteinExistence type="inferred from homology"/>
<dbReference type="GO" id="GO:0051604">
    <property type="term" value="P:protein maturation"/>
    <property type="evidence" value="ECO:0007669"/>
    <property type="project" value="InterPro"/>
</dbReference>
<evidence type="ECO:0000256" key="3">
    <source>
        <dbReference type="ARBA" id="ARBA00022723"/>
    </source>
</evidence>
<dbReference type="InterPro" id="IPR004392">
    <property type="entry name" value="Hyd_mat_HypB"/>
</dbReference>
<evidence type="ECO:0000256" key="1">
    <source>
        <dbReference type="ARBA" id="ARBA00006211"/>
    </source>
</evidence>
<dbReference type="PANTHER" id="PTHR30134:SF2">
    <property type="entry name" value="HYDROGENASE MATURATION FACTOR HYPB"/>
    <property type="match status" value="1"/>
</dbReference>
<gene>
    <name evidence="9" type="ORF">SAMN02745975_00332</name>
</gene>
<evidence type="ECO:0000256" key="7">
    <source>
        <dbReference type="ARBA" id="ARBA00023134"/>
    </source>
</evidence>
<dbReference type="OrthoDB" id="9802035at2"/>
<evidence type="ECO:0000256" key="5">
    <source>
        <dbReference type="ARBA" id="ARBA00022801"/>
    </source>
</evidence>
<keyword evidence="7" id="KW-0342">GTP-binding</keyword>
<keyword evidence="4" id="KW-0547">Nucleotide-binding</keyword>
<dbReference type="GO" id="GO:0008270">
    <property type="term" value="F:zinc ion binding"/>
    <property type="evidence" value="ECO:0007669"/>
    <property type="project" value="TreeGrafter"/>
</dbReference>
<evidence type="ECO:0000259" key="8">
    <source>
        <dbReference type="Pfam" id="PF02492"/>
    </source>
</evidence>
<organism evidence="9 10">
    <name type="scientific">Geosporobacter subterraneus DSM 17957</name>
    <dbReference type="NCBI Taxonomy" id="1121919"/>
    <lineage>
        <taxon>Bacteria</taxon>
        <taxon>Bacillati</taxon>
        <taxon>Bacillota</taxon>
        <taxon>Clostridia</taxon>
        <taxon>Peptostreptococcales</taxon>
        <taxon>Thermotaleaceae</taxon>
        <taxon>Geosporobacter</taxon>
    </lineage>
</organism>
<keyword evidence="6" id="KW-0862">Zinc</keyword>
<dbReference type="GO" id="GO:0016151">
    <property type="term" value="F:nickel cation binding"/>
    <property type="evidence" value="ECO:0007669"/>
    <property type="project" value="InterPro"/>
</dbReference>
<dbReference type="EMBL" id="FQZV01000005">
    <property type="protein sequence ID" value="SHI66498.1"/>
    <property type="molecule type" value="Genomic_DNA"/>
</dbReference>
<dbReference type="AlphaFoldDB" id="A0A1M6D0I9"/>
<reference evidence="10" key="1">
    <citation type="submission" date="2016-11" db="EMBL/GenBank/DDBJ databases">
        <authorList>
            <person name="Varghese N."/>
            <person name="Submissions S."/>
        </authorList>
    </citation>
    <scope>NUCLEOTIDE SEQUENCE [LARGE SCALE GENOMIC DNA]</scope>
    <source>
        <strain evidence="10">DSM 17957</strain>
    </source>
</reference>